<feature type="domain" description="3-hydroxyisobutyrate dehydrogenase-like NAD-binding" evidence="5">
    <location>
        <begin position="161"/>
        <end position="279"/>
    </location>
</feature>
<dbReference type="InterPro" id="IPR006115">
    <property type="entry name" value="6PGDH_NADP-bd"/>
</dbReference>
<dbReference type="PANTHER" id="PTHR22981:SF7">
    <property type="entry name" value="3-HYDROXYISOBUTYRATE DEHYDROGENASE, MITOCHONDRIAL"/>
    <property type="match status" value="1"/>
</dbReference>
<keyword evidence="2" id="KW-0560">Oxidoreductase</keyword>
<dbReference type="RefSeq" id="WP_326013811.1">
    <property type="nucleotide sequence ID" value="NZ_JAOZYC010000001.1"/>
</dbReference>
<feature type="domain" description="6-phosphogluconate dehydrogenase NADP-binding" evidence="4">
    <location>
        <begin position="3"/>
        <end position="152"/>
    </location>
</feature>
<dbReference type="Pfam" id="PF03446">
    <property type="entry name" value="NAD_binding_2"/>
    <property type="match status" value="1"/>
</dbReference>
<dbReference type="InterPro" id="IPR015815">
    <property type="entry name" value="HIBADH-related"/>
</dbReference>
<gene>
    <name evidence="6" type="ORF">OKJ99_01645</name>
</gene>
<evidence type="ECO:0000313" key="7">
    <source>
        <dbReference type="Proteomes" id="UP001354931"/>
    </source>
</evidence>
<sequence length="289" mass="29695">MGTIGFVGLGNMGGALAANLVQRGHEVLAFDSAGTERIPAGATACKDVADVARGATVLVLSLPDGDASEKVAREIMETADRRTAYVVDTSTVGVSAARRVAELLAAHGIGHADAPVSGGVAGARARTLTVMYAAPDEVCAAIEPVLADLSERRRRVGERPGLAQAAKLANNFLSATALAATSEALAFGRAAGLDPAVLMDVLNASSGRSGATEDKFPRHVLTGSYDSGFANSLMAKDVELYLGAVAEQGAPGEVGALIGALWRRFAEAEPGVDFTRVYPYLEATRRGDA</sequence>
<keyword evidence="3" id="KW-0520">NAD</keyword>
<evidence type="ECO:0000259" key="4">
    <source>
        <dbReference type="Pfam" id="PF03446"/>
    </source>
</evidence>
<evidence type="ECO:0000256" key="2">
    <source>
        <dbReference type="ARBA" id="ARBA00023002"/>
    </source>
</evidence>
<dbReference type="Proteomes" id="UP001354931">
    <property type="component" value="Unassembled WGS sequence"/>
</dbReference>
<dbReference type="InterPro" id="IPR029154">
    <property type="entry name" value="HIBADH-like_NADP-bd"/>
</dbReference>
<comment type="similarity">
    <text evidence="1">Belongs to the HIBADH-related family.</text>
</comment>
<accession>A0ABU6EYF6</accession>
<comment type="caution">
    <text evidence="6">The sequence shown here is derived from an EMBL/GenBank/DDBJ whole genome shotgun (WGS) entry which is preliminary data.</text>
</comment>
<dbReference type="InterPro" id="IPR036291">
    <property type="entry name" value="NAD(P)-bd_dom_sf"/>
</dbReference>
<proteinExistence type="inferred from homology"/>
<dbReference type="SUPFAM" id="SSF51735">
    <property type="entry name" value="NAD(P)-binding Rossmann-fold domains"/>
    <property type="match status" value="1"/>
</dbReference>
<dbReference type="Gene3D" id="1.10.1040.10">
    <property type="entry name" value="N-(1-d-carboxylethyl)-l-norvaline Dehydrogenase, domain 2"/>
    <property type="match status" value="1"/>
</dbReference>
<evidence type="ECO:0000256" key="1">
    <source>
        <dbReference type="ARBA" id="ARBA00009080"/>
    </source>
</evidence>
<organism evidence="6 7">
    <name type="scientific">Streptomyces endophyticus</name>
    <dbReference type="NCBI Taxonomy" id="714166"/>
    <lineage>
        <taxon>Bacteria</taxon>
        <taxon>Bacillati</taxon>
        <taxon>Actinomycetota</taxon>
        <taxon>Actinomycetes</taxon>
        <taxon>Kitasatosporales</taxon>
        <taxon>Streptomycetaceae</taxon>
        <taxon>Streptomyces</taxon>
    </lineage>
</organism>
<name>A0ABU6EYF6_9ACTN</name>
<dbReference type="InterPro" id="IPR008927">
    <property type="entry name" value="6-PGluconate_DH-like_C_sf"/>
</dbReference>
<keyword evidence="7" id="KW-1185">Reference proteome</keyword>
<evidence type="ECO:0000313" key="6">
    <source>
        <dbReference type="EMBL" id="MEB8336225.1"/>
    </source>
</evidence>
<dbReference type="PIRSF" id="PIRSF000103">
    <property type="entry name" value="HIBADH"/>
    <property type="match status" value="1"/>
</dbReference>
<dbReference type="EMBL" id="JAOZYC010000001">
    <property type="protein sequence ID" value="MEB8336225.1"/>
    <property type="molecule type" value="Genomic_DNA"/>
</dbReference>
<protein>
    <submittedName>
        <fullName evidence="6">NAD(P)-dependent oxidoreductase</fullName>
    </submittedName>
</protein>
<evidence type="ECO:0000256" key="3">
    <source>
        <dbReference type="ARBA" id="ARBA00023027"/>
    </source>
</evidence>
<reference evidence="6 7" key="1">
    <citation type="submission" date="2022-10" db="EMBL/GenBank/DDBJ databases">
        <authorList>
            <person name="Xie J."/>
            <person name="Shen N."/>
        </authorList>
    </citation>
    <scope>NUCLEOTIDE SEQUENCE [LARGE SCALE GENOMIC DNA]</scope>
    <source>
        <strain evidence="6 7">YIM65594</strain>
    </source>
</reference>
<dbReference type="InterPro" id="IPR013328">
    <property type="entry name" value="6PGD_dom2"/>
</dbReference>
<evidence type="ECO:0000259" key="5">
    <source>
        <dbReference type="Pfam" id="PF14833"/>
    </source>
</evidence>
<dbReference type="Pfam" id="PF14833">
    <property type="entry name" value="NAD_binding_11"/>
    <property type="match status" value="1"/>
</dbReference>
<dbReference type="PANTHER" id="PTHR22981">
    <property type="entry name" value="3-HYDROXYISOBUTYRATE DEHYDROGENASE-RELATED"/>
    <property type="match status" value="1"/>
</dbReference>
<dbReference type="SUPFAM" id="SSF48179">
    <property type="entry name" value="6-phosphogluconate dehydrogenase C-terminal domain-like"/>
    <property type="match status" value="1"/>
</dbReference>
<dbReference type="Gene3D" id="3.40.50.720">
    <property type="entry name" value="NAD(P)-binding Rossmann-like Domain"/>
    <property type="match status" value="1"/>
</dbReference>